<dbReference type="PANTHER" id="PTHR30466:SF1">
    <property type="entry name" value="FMN REDUCTASE (NADH) RUTF"/>
    <property type="match status" value="1"/>
</dbReference>
<dbReference type="InterPro" id="IPR050268">
    <property type="entry name" value="NADH-dep_flavin_reductase"/>
</dbReference>
<evidence type="ECO:0000313" key="3">
    <source>
        <dbReference type="EMBL" id="WQD80979.1"/>
    </source>
</evidence>
<dbReference type="Pfam" id="PF01613">
    <property type="entry name" value="Flavin_Reduct"/>
    <property type="match status" value="1"/>
</dbReference>
<dbReference type="RefSeq" id="WP_232833570.1">
    <property type="nucleotide sequence ID" value="NZ_CP139965.1"/>
</dbReference>
<dbReference type="InterPro" id="IPR012349">
    <property type="entry name" value="Split_barrel_FMN-bd"/>
</dbReference>
<name>A0ABZ0WUA8_9BURK</name>
<evidence type="ECO:0000313" key="4">
    <source>
        <dbReference type="Proteomes" id="UP001325479"/>
    </source>
</evidence>
<proteinExistence type="predicted"/>
<dbReference type="PANTHER" id="PTHR30466">
    <property type="entry name" value="FLAVIN REDUCTASE"/>
    <property type="match status" value="1"/>
</dbReference>
<feature type="domain" description="Flavin reductase like" evidence="2">
    <location>
        <begin position="24"/>
        <end position="167"/>
    </location>
</feature>
<dbReference type="SUPFAM" id="SSF50475">
    <property type="entry name" value="FMN-binding split barrel"/>
    <property type="match status" value="1"/>
</dbReference>
<dbReference type="SMART" id="SM00903">
    <property type="entry name" value="Flavin_Reduct"/>
    <property type="match status" value="1"/>
</dbReference>
<protein>
    <submittedName>
        <fullName evidence="3">Flavin reductase family protein</fullName>
    </submittedName>
</protein>
<dbReference type="InterPro" id="IPR002563">
    <property type="entry name" value="Flavin_Rdtase-like_dom"/>
</dbReference>
<evidence type="ECO:0000259" key="2">
    <source>
        <dbReference type="SMART" id="SM00903"/>
    </source>
</evidence>
<sequence length="171" mass="18815">MEPGVQRVAELPVDAGERLLRRAFGRFATGVVVVSTGCGETLHAMTANAFMSGSLRPPLVVVSVGQRARMHERLMTHELFAVSVLTDEQEAHSRHYAGEHQTWLAPHFSEAQGVPGIAWLDRAVARFAARVVDRHPCGDHTLFIGEVQAFSLEDHAPLLFFGGHYANVTHR</sequence>
<organism evidence="3 4">
    <name type="scientific">Paraburkholderia kururiensis</name>
    <dbReference type="NCBI Taxonomy" id="984307"/>
    <lineage>
        <taxon>Bacteria</taxon>
        <taxon>Pseudomonadati</taxon>
        <taxon>Pseudomonadota</taxon>
        <taxon>Betaproteobacteria</taxon>
        <taxon>Burkholderiales</taxon>
        <taxon>Burkholderiaceae</taxon>
        <taxon>Paraburkholderia</taxon>
    </lineage>
</organism>
<evidence type="ECO:0000256" key="1">
    <source>
        <dbReference type="ARBA" id="ARBA00023002"/>
    </source>
</evidence>
<reference evidence="3 4" key="1">
    <citation type="submission" date="2023-12" db="EMBL/GenBank/DDBJ databases">
        <title>Genome sequencing and assembly of bacterial species from a model synthetic community.</title>
        <authorList>
            <person name="Hogle S.L."/>
        </authorList>
    </citation>
    <scope>NUCLEOTIDE SEQUENCE [LARGE SCALE GENOMIC DNA]</scope>
    <source>
        <strain evidence="3 4">HAMBI 2494</strain>
    </source>
</reference>
<gene>
    <name evidence="3" type="ORF">U0042_11825</name>
</gene>
<keyword evidence="1" id="KW-0560">Oxidoreductase</keyword>
<dbReference type="EMBL" id="CP139965">
    <property type="protein sequence ID" value="WQD80979.1"/>
    <property type="molecule type" value="Genomic_DNA"/>
</dbReference>
<accession>A0ABZ0WUA8</accession>
<keyword evidence="4" id="KW-1185">Reference proteome</keyword>
<dbReference type="Gene3D" id="2.30.110.10">
    <property type="entry name" value="Electron Transport, Fmn-binding Protein, Chain A"/>
    <property type="match status" value="1"/>
</dbReference>
<dbReference type="Proteomes" id="UP001325479">
    <property type="component" value="Chromosome"/>
</dbReference>